<sequence length="369" mass="40047">MGGLIERLRLPASLRRGADSPGVSGGRPGAPGTQARGAAERERRPAGSGSAFWVMVQKEFGDHIRSWRFLILLALVTLACIGSIYSSITALKDAQEAATGSGSEIDTSFLFLKMFTISDGSLPNFLTFLSFLAPLIGIAIGFDSINSERNKGTLSRVMSQPVYRDDFLNAKFVAGLLLIAVVVFSLGFLVMGMGLLTIGYPPTPEEFWRVVIALVITTVYVGLWLNLSLLFSVRFKQAATSALSGIAVWIFFLVFYGMIVSLISNATTPDAAAGADAYINQQNWMMLLQRLSPAYLFQEAASTLLLPDVRTLNPFVTQDQAYLAIDAPLSFGQSLLLVWPQVVAIVAETALSFAASYVAFMRQEIRSRS</sequence>
<evidence type="ECO:0000313" key="4">
    <source>
        <dbReference type="Proteomes" id="UP000310636"/>
    </source>
</evidence>
<keyword evidence="2" id="KW-1133">Transmembrane helix</keyword>
<dbReference type="RefSeq" id="WP_136371662.1">
    <property type="nucleotide sequence ID" value="NZ_SSOB01000028.1"/>
</dbReference>
<keyword evidence="2" id="KW-0472">Membrane</keyword>
<name>A0A4S4BM42_9BACL</name>
<proteinExistence type="predicted"/>
<feature type="transmembrane region" description="Helical" evidence="2">
    <location>
        <begin position="338"/>
        <end position="360"/>
    </location>
</feature>
<feature type="transmembrane region" description="Helical" evidence="2">
    <location>
        <begin position="207"/>
        <end position="231"/>
    </location>
</feature>
<dbReference type="AlphaFoldDB" id="A0A4S4BM42"/>
<dbReference type="GO" id="GO:0140359">
    <property type="term" value="F:ABC-type transporter activity"/>
    <property type="evidence" value="ECO:0007669"/>
    <property type="project" value="InterPro"/>
</dbReference>
<feature type="transmembrane region" description="Helical" evidence="2">
    <location>
        <begin position="243"/>
        <end position="263"/>
    </location>
</feature>
<evidence type="ECO:0000313" key="3">
    <source>
        <dbReference type="EMBL" id="THF75858.1"/>
    </source>
</evidence>
<evidence type="ECO:0000256" key="1">
    <source>
        <dbReference type="SAM" id="MobiDB-lite"/>
    </source>
</evidence>
<feature type="region of interest" description="Disordered" evidence="1">
    <location>
        <begin position="15"/>
        <end position="44"/>
    </location>
</feature>
<dbReference type="EMBL" id="SSOB01000028">
    <property type="protein sequence ID" value="THF75858.1"/>
    <property type="molecule type" value="Genomic_DNA"/>
</dbReference>
<reference evidence="3 4" key="1">
    <citation type="submission" date="2019-04" db="EMBL/GenBank/DDBJ databases">
        <title>Cohnella sp. nov. isolated from preserved vegetables.</title>
        <authorList>
            <person name="Lin S.-Y."/>
            <person name="Hung M.-H."/>
            <person name="Young C.-C."/>
        </authorList>
    </citation>
    <scope>NUCLEOTIDE SEQUENCE [LARGE SCALE GENOMIC DNA]</scope>
    <source>
        <strain evidence="3 4">CC-MHH1044</strain>
    </source>
</reference>
<comment type="caution">
    <text evidence="3">The sequence shown here is derived from an EMBL/GenBank/DDBJ whole genome shotgun (WGS) entry which is preliminary data.</text>
</comment>
<evidence type="ECO:0000256" key="2">
    <source>
        <dbReference type="SAM" id="Phobius"/>
    </source>
</evidence>
<feature type="transmembrane region" description="Helical" evidence="2">
    <location>
        <begin position="172"/>
        <end position="195"/>
    </location>
</feature>
<accession>A0A4S4BM42</accession>
<gene>
    <name evidence="3" type="ORF">E6C55_20350</name>
</gene>
<feature type="transmembrane region" description="Helical" evidence="2">
    <location>
        <begin position="67"/>
        <end position="88"/>
    </location>
</feature>
<feature type="transmembrane region" description="Helical" evidence="2">
    <location>
        <begin position="122"/>
        <end position="142"/>
    </location>
</feature>
<dbReference type="PANTHER" id="PTHR43471">
    <property type="entry name" value="ABC TRANSPORTER PERMEASE"/>
    <property type="match status" value="1"/>
</dbReference>
<keyword evidence="2" id="KW-0812">Transmembrane</keyword>
<dbReference type="PANTHER" id="PTHR43471:SF14">
    <property type="entry name" value="ABC-2 TYPE TRANSPORT SYSTEM PERMEASE PROTEIN"/>
    <property type="match status" value="1"/>
</dbReference>
<protein>
    <submittedName>
        <fullName evidence="3">ABC transporter permease</fullName>
    </submittedName>
</protein>
<dbReference type="Proteomes" id="UP000310636">
    <property type="component" value="Unassembled WGS sequence"/>
</dbReference>
<keyword evidence="4" id="KW-1185">Reference proteome</keyword>
<dbReference type="OrthoDB" id="9795677at2"/>
<dbReference type="GO" id="GO:0005886">
    <property type="term" value="C:plasma membrane"/>
    <property type="evidence" value="ECO:0007669"/>
    <property type="project" value="UniProtKB-SubCell"/>
</dbReference>
<dbReference type="Pfam" id="PF12679">
    <property type="entry name" value="ABC2_membrane_2"/>
    <property type="match status" value="1"/>
</dbReference>
<organism evidence="3 4">
    <name type="scientific">Cohnella fermenti</name>
    <dbReference type="NCBI Taxonomy" id="2565925"/>
    <lineage>
        <taxon>Bacteria</taxon>
        <taxon>Bacillati</taxon>
        <taxon>Bacillota</taxon>
        <taxon>Bacilli</taxon>
        <taxon>Bacillales</taxon>
        <taxon>Paenibacillaceae</taxon>
        <taxon>Cohnella</taxon>
    </lineage>
</organism>